<dbReference type="EC" id="6.3.2.2" evidence="5"/>
<keyword evidence="7" id="KW-1185">Reference proteome</keyword>
<dbReference type="AlphaFoldDB" id="A0A840IE29"/>
<dbReference type="PANTHER" id="PTHR36510">
    <property type="entry name" value="GLUTAMATE--CYSTEINE LIGASE 2-RELATED"/>
    <property type="match status" value="1"/>
</dbReference>
<dbReference type="HAMAP" id="MF_01609">
    <property type="entry name" value="Glu_cys_ligase_2"/>
    <property type="match status" value="1"/>
</dbReference>
<keyword evidence="1 5" id="KW-0436">Ligase</keyword>
<dbReference type="Pfam" id="PF04107">
    <property type="entry name" value="GCS2"/>
    <property type="match status" value="1"/>
</dbReference>
<evidence type="ECO:0000313" key="6">
    <source>
        <dbReference type="EMBL" id="MBB4662278.1"/>
    </source>
</evidence>
<dbReference type="GO" id="GO:0005524">
    <property type="term" value="F:ATP binding"/>
    <property type="evidence" value="ECO:0007669"/>
    <property type="project" value="UniProtKB-KW"/>
</dbReference>
<name>A0A840IE29_9ACTN</name>
<dbReference type="InterPro" id="IPR014746">
    <property type="entry name" value="Gln_synth/guanido_kin_cat_dom"/>
</dbReference>
<keyword evidence="3 5" id="KW-0067">ATP-binding</keyword>
<dbReference type="NCBIfam" id="TIGR02050">
    <property type="entry name" value="gshA_cyan_rel"/>
    <property type="match status" value="1"/>
</dbReference>
<accession>A0A840IE29</accession>
<dbReference type="GO" id="GO:0004357">
    <property type="term" value="F:glutamate-cysteine ligase activity"/>
    <property type="evidence" value="ECO:0007669"/>
    <property type="project" value="UniProtKB-EC"/>
</dbReference>
<sequence length="377" mass="39526">MTVPALELPTTAELRRRFDAAGGFTVGVEEETMLLDPGTRDLAPRAGALLERLGGDPRFKPELPASQLEIATAPAATVGEAVAQLTAARRDLAAAADGLALPAVAGVHPFSDAEGELNGGARYEPLQERYGTIARRQLVASLQVHVAVGGADRSLAVCNMLRARLPELAALAANAPVHAGRDTGLASVRPTICTLLPRQGVPPHLDGWEAYAAELRWGAAAGVLEGPRTWWWELRPHPAFGTLELRVPDAQTTVAEAAAVIAVVQALVATLAARWKAGEPVAAVPTWRIEENRFAALRDGLDGSLADLETGAPTPTRARLEALLEEIAPAAERLGCAAQLAAARDLAAANGAMRQREVAARSGADGLAAWLAERYLA</sequence>
<dbReference type="RefSeq" id="WP_183341353.1">
    <property type="nucleotide sequence ID" value="NZ_JACHNU010000002.1"/>
</dbReference>
<evidence type="ECO:0000256" key="2">
    <source>
        <dbReference type="ARBA" id="ARBA00022741"/>
    </source>
</evidence>
<dbReference type="EMBL" id="JACHNU010000002">
    <property type="protein sequence ID" value="MBB4662278.1"/>
    <property type="molecule type" value="Genomic_DNA"/>
</dbReference>
<evidence type="ECO:0000256" key="1">
    <source>
        <dbReference type="ARBA" id="ARBA00022598"/>
    </source>
</evidence>
<keyword evidence="2 5" id="KW-0547">Nucleotide-binding</keyword>
<comment type="similarity">
    <text evidence="5">Belongs to the glutamate--cysteine ligase type 2 family. YbdK subfamily.</text>
</comment>
<dbReference type="SUPFAM" id="SSF55931">
    <property type="entry name" value="Glutamine synthetase/guanido kinase"/>
    <property type="match status" value="1"/>
</dbReference>
<dbReference type="PANTHER" id="PTHR36510:SF1">
    <property type="entry name" value="GLUTAMATE--CYSTEINE LIGASE 2-RELATED"/>
    <property type="match status" value="1"/>
</dbReference>
<dbReference type="Proteomes" id="UP000585272">
    <property type="component" value="Unassembled WGS sequence"/>
</dbReference>
<evidence type="ECO:0000256" key="3">
    <source>
        <dbReference type="ARBA" id="ARBA00022840"/>
    </source>
</evidence>
<dbReference type="Gene3D" id="3.30.590.20">
    <property type="match status" value="1"/>
</dbReference>
<evidence type="ECO:0000256" key="5">
    <source>
        <dbReference type="HAMAP-Rule" id="MF_01609"/>
    </source>
</evidence>
<dbReference type="InterPro" id="IPR011793">
    <property type="entry name" value="YbdK"/>
</dbReference>
<evidence type="ECO:0000256" key="4">
    <source>
        <dbReference type="ARBA" id="ARBA00048819"/>
    </source>
</evidence>
<gene>
    <name evidence="6" type="ORF">BDZ31_001864</name>
</gene>
<evidence type="ECO:0000313" key="7">
    <source>
        <dbReference type="Proteomes" id="UP000585272"/>
    </source>
</evidence>
<organism evidence="6 7">
    <name type="scientific">Conexibacter arvalis</name>
    <dbReference type="NCBI Taxonomy" id="912552"/>
    <lineage>
        <taxon>Bacteria</taxon>
        <taxon>Bacillati</taxon>
        <taxon>Actinomycetota</taxon>
        <taxon>Thermoleophilia</taxon>
        <taxon>Solirubrobacterales</taxon>
        <taxon>Conexibacteraceae</taxon>
        <taxon>Conexibacter</taxon>
    </lineage>
</organism>
<reference evidence="6 7" key="1">
    <citation type="submission" date="2020-08" db="EMBL/GenBank/DDBJ databases">
        <title>Genomic Encyclopedia of Archaeal and Bacterial Type Strains, Phase II (KMG-II): from individual species to whole genera.</title>
        <authorList>
            <person name="Goeker M."/>
        </authorList>
    </citation>
    <scope>NUCLEOTIDE SEQUENCE [LARGE SCALE GENOMIC DNA]</scope>
    <source>
        <strain evidence="6 7">DSM 23288</strain>
    </source>
</reference>
<dbReference type="InterPro" id="IPR006336">
    <property type="entry name" value="GCS2"/>
</dbReference>
<comment type="caution">
    <text evidence="6">The sequence shown here is derived from an EMBL/GenBank/DDBJ whole genome shotgun (WGS) entry which is preliminary data.</text>
</comment>
<comment type="function">
    <text evidence="5">ATP-dependent carboxylate-amine ligase which exhibits weak glutamate--cysteine ligase activity.</text>
</comment>
<dbReference type="GO" id="GO:0042398">
    <property type="term" value="P:modified amino acid biosynthetic process"/>
    <property type="evidence" value="ECO:0007669"/>
    <property type="project" value="InterPro"/>
</dbReference>
<dbReference type="InterPro" id="IPR050141">
    <property type="entry name" value="GCL_type2/YbdK_subfam"/>
</dbReference>
<protein>
    <recommendedName>
        <fullName evidence="5">Putative glutamate--cysteine ligase 2</fullName>
        <ecNumber evidence="5">6.3.2.2</ecNumber>
    </recommendedName>
    <alternativeName>
        <fullName evidence="5">Gamma-glutamylcysteine synthetase 2</fullName>
        <shortName evidence="5">GCS 2</shortName>
        <shortName evidence="5">Gamma-GCS 2</shortName>
    </alternativeName>
</protein>
<proteinExistence type="inferred from homology"/>
<comment type="catalytic activity">
    <reaction evidence="4 5">
        <text>L-cysteine + L-glutamate + ATP = gamma-L-glutamyl-L-cysteine + ADP + phosphate + H(+)</text>
        <dbReference type="Rhea" id="RHEA:13285"/>
        <dbReference type="ChEBI" id="CHEBI:15378"/>
        <dbReference type="ChEBI" id="CHEBI:29985"/>
        <dbReference type="ChEBI" id="CHEBI:30616"/>
        <dbReference type="ChEBI" id="CHEBI:35235"/>
        <dbReference type="ChEBI" id="CHEBI:43474"/>
        <dbReference type="ChEBI" id="CHEBI:58173"/>
        <dbReference type="ChEBI" id="CHEBI:456216"/>
        <dbReference type="EC" id="6.3.2.2"/>
    </reaction>
</comment>